<proteinExistence type="predicted"/>
<name>A0A1D2MKB6_ORCCI</name>
<reference evidence="2 3" key="1">
    <citation type="journal article" date="2016" name="Genome Biol. Evol.">
        <title>Gene Family Evolution Reflects Adaptation to Soil Environmental Stressors in the Genome of the Collembolan Orchesella cincta.</title>
        <authorList>
            <person name="Faddeeva-Vakhrusheva A."/>
            <person name="Derks M.F."/>
            <person name="Anvar S.Y."/>
            <person name="Agamennone V."/>
            <person name="Suring W."/>
            <person name="Smit S."/>
            <person name="van Straalen N.M."/>
            <person name="Roelofs D."/>
        </authorList>
    </citation>
    <scope>NUCLEOTIDE SEQUENCE [LARGE SCALE GENOMIC DNA]</scope>
    <source>
        <tissue evidence="2">Mixed pool</tissue>
    </source>
</reference>
<keyword evidence="3" id="KW-1185">Reference proteome</keyword>
<evidence type="ECO:0000313" key="2">
    <source>
        <dbReference type="EMBL" id="ODM93506.1"/>
    </source>
</evidence>
<protein>
    <submittedName>
        <fullName evidence="2">Uncharacterized protein</fullName>
    </submittedName>
</protein>
<evidence type="ECO:0000313" key="3">
    <source>
        <dbReference type="Proteomes" id="UP000094527"/>
    </source>
</evidence>
<dbReference type="Proteomes" id="UP000094527">
    <property type="component" value="Unassembled WGS sequence"/>
</dbReference>
<comment type="caution">
    <text evidence="2">The sequence shown here is derived from an EMBL/GenBank/DDBJ whole genome shotgun (WGS) entry which is preliminary data.</text>
</comment>
<dbReference type="EMBL" id="LJIJ01000965">
    <property type="protein sequence ID" value="ODM93506.1"/>
    <property type="molecule type" value="Genomic_DNA"/>
</dbReference>
<feature type="transmembrane region" description="Helical" evidence="1">
    <location>
        <begin position="29"/>
        <end position="50"/>
    </location>
</feature>
<accession>A0A1D2MKB6</accession>
<evidence type="ECO:0000256" key="1">
    <source>
        <dbReference type="SAM" id="Phobius"/>
    </source>
</evidence>
<sequence length="89" mass="10083">MDSEISFLELGEEEQDSASFFHSDLEQRIGIISSAVLLGICLAGIVYLVLKIRRKDEQNERLANGGMFDRNSEMTSEFPYSYLSNNEDV</sequence>
<organism evidence="2 3">
    <name type="scientific">Orchesella cincta</name>
    <name type="common">Springtail</name>
    <name type="synonym">Podura cincta</name>
    <dbReference type="NCBI Taxonomy" id="48709"/>
    <lineage>
        <taxon>Eukaryota</taxon>
        <taxon>Metazoa</taxon>
        <taxon>Ecdysozoa</taxon>
        <taxon>Arthropoda</taxon>
        <taxon>Hexapoda</taxon>
        <taxon>Collembola</taxon>
        <taxon>Entomobryomorpha</taxon>
        <taxon>Entomobryoidea</taxon>
        <taxon>Orchesellidae</taxon>
        <taxon>Orchesellinae</taxon>
        <taxon>Orchesella</taxon>
    </lineage>
</organism>
<dbReference type="AlphaFoldDB" id="A0A1D2MKB6"/>
<gene>
    <name evidence="2" type="ORF">Ocin01_13176</name>
</gene>
<keyword evidence="1" id="KW-1133">Transmembrane helix</keyword>
<keyword evidence="1" id="KW-0812">Transmembrane</keyword>
<keyword evidence="1" id="KW-0472">Membrane</keyword>